<sequence>MQAVENIRPQTCGGLFAPSCWLRSVEVLLDCFTHKETLLTSAAFSQAATQFTDSESGISFWGITDLAHGVTYGYVFPPLATSGPNPTEYIGTIVAPVANRWAGFALSGTMIDSLLVAAWPNNGNIVFTTRYATANVLPSVYPGPVITTLPSSHVNSTHWKWVFRCQNCTSTQAFESVASNLTGHSLARGEPGCQFLGLGACLVCFDNCCRQSVRPRLLDGTTHGFASTYNNWAAGGTGGGGGSTTTATTVTTSSAPTGTATPYDYIIVGSGPGGIIAADRISQAGKSVLLIERGGPSTGQTGGTYQPAQMGGRNQRKSIVLTKFDVPGLFESMFTDPKEFWWCKDITVFAGCLVGEGHRSMARTLYWLPSDPDFSTAAGWPQQWTNHQSYTAALKARLPPTDHPSTDGKRYLEQVYTVVSQLLKFQGYRNLTINDTPNDREHVYGATVLTMYAAFCFLYIAESRSKFLNGKRGGPVATYLQTALARKNFKLMMNTEVLNVIRNGSQITGVKTSDTTVPGGIYPLNPNGRVILSAGTFGSARLLFKSGIGPTDMINLVKAHPTAGPNLPPQSQWINLPVGYNVSDNPSINLVFTHPSVDAYGNWAHVFTDPPAADTAPYIKNQSGIMAQASPRLNFWRAYSGPTDNIPRWVSLELSSISSACLDSNRYRHCSPRCCILEHVLSVQSKVRASAKICFGAVEQMGSQMFTITTYLSTGLKSRGRIGINAALNAMPIVDPWLNDSDDKSVLIQGLNDIVSGMALVPGMQMVTPDNTTTISAYVQNYGLSNMNSNHWVGSNMLGTVAGKAVVDVNTKVFGTNNLFVVDASIMPTLPLGNPHGTLMSAAEQAAAKILALP</sequence>
<keyword evidence="2" id="KW-0285">Flavoprotein</keyword>
<dbReference type="InterPro" id="IPR015920">
    <property type="entry name" value="Cellobiose_DH-like_cyt"/>
</dbReference>
<comment type="caution">
    <text evidence="8">The sequence shown here is derived from an EMBL/GenBank/DDBJ whole genome shotgun (WGS) entry which is preliminary data.</text>
</comment>
<dbReference type="InterPro" id="IPR000172">
    <property type="entry name" value="GMC_OxRdtase_N"/>
</dbReference>
<dbReference type="Gene3D" id="3.50.50.60">
    <property type="entry name" value="FAD/NAD(P)-binding domain"/>
    <property type="match status" value="1"/>
</dbReference>
<feature type="domain" description="Cellobiose dehydrogenase-like cytochrome" evidence="7">
    <location>
        <begin position="51"/>
        <end position="182"/>
    </location>
</feature>
<keyword evidence="9" id="KW-1185">Reference proteome</keyword>
<evidence type="ECO:0000259" key="7">
    <source>
        <dbReference type="Pfam" id="PF16010"/>
    </source>
</evidence>
<dbReference type="InterPro" id="IPR053208">
    <property type="entry name" value="GMC_Oxidoreductase_CD"/>
</dbReference>
<dbReference type="Pfam" id="PF00890">
    <property type="entry name" value="FAD_binding_2"/>
    <property type="match status" value="1"/>
</dbReference>
<comment type="cofactor">
    <cofactor evidence="1">
        <name>FAD</name>
        <dbReference type="ChEBI" id="CHEBI:57692"/>
    </cofactor>
</comment>
<evidence type="ECO:0000256" key="3">
    <source>
        <dbReference type="ARBA" id="ARBA00023002"/>
    </source>
</evidence>
<dbReference type="PANTHER" id="PTHR47190:SF2">
    <property type="entry name" value="CELLOBIOSE DEHYDROGENASE (AFU_ORTHOLOGUE AFUA_2G17620)"/>
    <property type="match status" value="1"/>
</dbReference>
<evidence type="ECO:0000256" key="1">
    <source>
        <dbReference type="ARBA" id="ARBA00001974"/>
    </source>
</evidence>
<proteinExistence type="predicted"/>
<dbReference type="CDD" id="cd09630">
    <property type="entry name" value="CDH_like_cytochrome"/>
    <property type="match status" value="1"/>
</dbReference>
<dbReference type="EMBL" id="CAVNYO010000401">
    <property type="protein sequence ID" value="CAK5274215.1"/>
    <property type="molecule type" value="Genomic_DNA"/>
</dbReference>
<evidence type="ECO:0000259" key="5">
    <source>
        <dbReference type="Pfam" id="PF00890"/>
    </source>
</evidence>
<dbReference type="GO" id="GO:0016614">
    <property type="term" value="F:oxidoreductase activity, acting on CH-OH group of donors"/>
    <property type="evidence" value="ECO:0007669"/>
    <property type="project" value="InterPro"/>
</dbReference>
<dbReference type="InterPro" id="IPR007867">
    <property type="entry name" value="GMC_OxRtase_C"/>
</dbReference>
<feature type="domain" description="Glucose-methanol-choline oxidoreductase N-terminal" evidence="4">
    <location>
        <begin position="469"/>
        <end position="584"/>
    </location>
</feature>
<name>A0AAD2HFF9_9AGAR</name>
<reference evidence="8" key="1">
    <citation type="submission" date="2023-11" db="EMBL/GenBank/DDBJ databases">
        <authorList>
            <person name="De Vega J J."/>
            <person name="De Vega J J."/>
        </authorList>
    </citation>
    <scope>NUCLEOTIDE SEQUENCE</scope>
</reference>
<feature type="domain" description="FAD-dependent oxidoreductase 2 FAD-binding" evidence="5">
    <location>
        <begin position="264"/>
        <end position="301"/>
    </location>
</feature>
<dbReference type="Pfam" id="PF05199">
    <property type="entry name" value="GMC_oxred_C"/>
    <property type="match status" value="1"/>
</dbReference>
<evidence type="ECO:0008006" key="10">
    <source>
        <dbReference type="Google" id="ProtNLM"/>
    </source>
</evidence>
<dbReference type="SUPFAM" id="SSF49344">
    <property type="entry name" value="CBD9-like"/>
    <property type="match status" value="1"/>
</dbReference>
<feature type="domain" description="Glucose-methanol-choline oxidoreductase C-terminal" evidence="6">
    <location>
        <begin position="718"/>
        <end position="843"/>
    </location>
</feature>
<dbReference type="Proteomes" id="UP001295794">
    <property type="component" value="Unassembled WGS sequence"/>
</dbReference>
<dbReference type="SUPFAM" id="SSF54373">
    <property type="entry name" value="FAD-linked reductases, C-terminal domain"/>
    <property type="match status" value="1"/>
</dbReference>
<gene>
    <name evidence="8" type="ORF">MYCIT1_LOCUS21264</name>
</gene>
<dbReference type="Pfam" id="PF00732">
    <property type="entry name" value="GMC_oxred_N"/>
    <property type="match status" value="1"/>
</dbReference>
<evidence type="ECO:0000256" key="2">
    <source>
        <dbReference type="ARBA" id="ARBA00022630"/>
    </source>
</evidence>
<evidence type="ECO:0000259" key="6">
    <source>
        <dbReference type="Pfam" id="PF05199"/>
    </source>
</evidence>
<dbReference type="PRINTS" id="PR00411">
    <property type="entry name" value="PNDRDTASEI"/>
</dbReference>
<dbReference type="AlphaFoldDB" id="A0AAD2HFF9"/>
<dbReference type="InterPro" id="IPR003953">
    <property type="entry name" value="FAD-dep_OxRdtase_2_FAD-bd"/>
</dbReference>
<dbReference type="GO" id="GO:0050660">
    <property type="term" value="F:flavin adenine dinucleotide binding"/>
    <property type="evidence" value="ECO:0007669"/>
    <property type="project" value="InterPro"/>
</dbReference>
<evidence type="ECO:0000259" key="4">
    <source>
        <dbReference type="Pfam" id="PF00732"/>
    </source>
</evidence>
<dbReference type="SUPFAM" id="SSF51905">
    <property type="entry name" value="FAD/NAD(P)-binding domain"/>
    <property type="match status" value="1"/>
</dbReference>
<organism evidence="8 9">
    <name type="scientific">Mycena citricolor</name>
    <dbReference type="NCBI Taxonomy" id="2018698"/>
    <lineage>
        <taxon>Eukaryota</taxon>
        <taxon>Fungi</taxon>
        <taxon>Dikarya</taxon>
        <taxon>Basidiomycota</taxon>
        <taxon>Agaricomycotina</taxon>
        <taxon>Agaricomycetes</taxon>
        <taxon>Agaricomycetidae</taxon>
        <taxon>Agaricales</taxon>
        <taxon>Marasmiineae</taxon>
        <taxon>Mycenaceae</taxon>
        <taxon>Mycena</taxon>
    </lineage>
</organism>
<keyword evidence="3" id="KW-0560">Oxidoreductase</keyword>
<accession>A0AAD2HFF9</accession>
<dbReference type="Gene3D" id="3.30.410.10">
    <property type="entry name" value="Cholesterol Oxidase, domain 2"/>
    <property type="match status" value="1"/>
</dbReference>
<dbReference type="InterPro" id="IPR036188">
    <property type="entry name" value="FAD/NAD-bd_sf"/>
</dbReference>
<dbReference type="PANTHER" id="PTHR47190">
    <property type="entry name" value="DEHYDROGENASE, PUTATIVE-RELATED"/>
    <property type="match status" value="1"/>
</dbReference>
<evidence type="ECO:0000313" key="9">
    <source>
        <dbReference type="Proteomes" id="UP001295794"/>
    </source>
</evidence>
<protein>
    <recommendedName>
        <fullName evidence="10">Cellobiose dehydrogenase</fullName>
    </recommendedName>
</protein>
<evidence type="ECO:0000313" key="8">
    <source>
        <dbReference type="EMBL" id="CAK5274215.1"/>
    </source>
</evidence>
<dbReference type="Pfam" id="PF16010">
    <property type="entry name" value="CDH-cyt"/>
    <property type="match status" value="1"/>
</dbReference>
<dbReference type="Gene3D" id="2.60.40.1210">
    <property type="entry name" value="Cellobiose dehydrogenase, cytochrome domain"/>
    <property type="match status" value="1"/>
</dbReference>